<dbReference type="Pfam" id="PF01936">
    <property type="entry name" value="NYN"/>
    <property type="match status" value="1"/>
</dbReference>
<protein>
    <recommendedName>
        <fullName evidence="2">NYN domain-containing protein</fullName>
    </recommendedName>
</protein>
<proteinExistence type="predicted"/>
<organism evidence="3 4">
    <name type="scientific">Laetiporus sulphureus 93-53</name>
    <dbReference type="NCBI Taxonomy" id="1314785"/>
    <lineage>
        <taxon>Eukaryota</taxon>
        <taxon>Fungi</taxon>
        <taxon>Dikarya</taxon>
        <taxon>Basidiomycota</taxon>
        <taxon>Agaricomycotina</taxon>
        <taxon>Agaricomycetes</taxon>
        <taxon>Polyporales</taxon>
        <taxon>Laetiporus</taxon>
    </lineage>
</organism>
<dbReference type="Proteomes" id="UP000076871">
    <property type="component" value="Unassembled WGS sequence"/>
</dbReference>
<dbReference type="InParanoid" id="A0A165HBG8"/>
<feature type="region of interest" description="Disordered" evidence="1">
    <location>
        <begin position="240"/>
        <end position="276"/>
    </location>
</feature>
<dbReference type="STRING" id="1314785.A0A165HBG8"/>
<sequence length="475" mass="51021">MPGSENVAIFWDYENCALPANVAGNVVVNSIRKIAHEYGSVKTFKAYLELPEQSSPKSIALRSELQLCGVSLIDCPHNGRKDVADKMMIVDMMAYAIDTPAPATIILISGDRDFVYAVSVLSLRQYRLVIFAPTAAHSSLKLQASVVHAWPADVLPEELLTTKPRTSVSSGSSEYPRSRSDSNARYAPQVAQPTAVRAFATQSPPVTRKDLHDRPSYSTIAANFSVPPWVPFDPLGPFKNSPPPSVTPLTDSTAVESESDGPSSSSVDGNPSPGYFTLFSRTPGRTFAAANAQAPFEFGTSVLNQDQSHSSQQIAHAKVSATTAMSPSSEASFQQQPSQLDASDSVLESFIAQAWGNGASASASLDADDSTPSKKVPAHFKALVKVLKQQLKDGNKKVSYSDLGTLLRQESSMLYEKAGVTKLKDYTALAEEAGVVVVKENRYGPGGVDGQKWVSLHPRLLKTTPAVVPSSMDEW</sequence>
<dbReference type="PANTHER" id="PTHR14379:SF3">
    <property type="entry name" value="MEIOSIS REGULATOR AND MRNA STABILITY FACTOR 1"/>
    <property type="match status" value="1"/>
</dbReference>
<dbReference type="GO" id="GO:0005777">
    <property type="term" value="C:peroxisome"/>
    <property type="evidence" value="ECO:0007669"/>
    <property type="project" value="InterPro"/>
</dbReference>
<dbReference type="GO" id="GO:0010468">
    <property type="term" value="P:regulation of gene expression"/>
    <property type="evidence" value="ECO:0007669"/>
    <property type="project" value="InterPro"/>
</dbReference>
<dbReference type="Gene3D" id="3.40.50.1010">
    <property type="entry name" value="5'-nuclease"/>
    <property type="match status" value="1"/>
</dbReference>
<dbReference type="RefSeq" id="XP_040769245.1">
    <property type="nucleotide sequence ID" value="XM_040907880.1"/>
</dbReference>
<accession>A0A165HBG8</accession>
<name>A0A165HBG8_9APHY</name>
<dbReference type="InterPro" id="IPR021139">
    <property type="entry name" value="NYN"/>
</dbReference>
<dbReference type="EMBL" id="KV427607">
    <property type="protein sequence ID" value="KZT11505.1"/>
    <property type="molecule type" value="Genomic_DNA"/>
</dbReference>
<dbReference type="CDD" id="cd10910">
    <property type="entry name" value="PIN_limkain_b1_N_like"/>
    <property type="match status" value="1"/>
</dbReference>
<dbReference type="AlphaFoldDB" id="A0A165HBG8"/>
<dbReference type="OrthoDB" id="549353at2759"/>
<gene>
    <name evidence="3" type="ORF">LAESUDRAFT_720753</name>
</gene>
<dbReference type="GeneID" id="63824909"/>
<feature type="domain" description="NYN" evidence="2">
    <location>
        <begin position="6"/>
        <end position="145"/>
    </location>
</feature>
<keyword evidence="4" id="KW-1185">Reference proteome</keyword>
<evidence type="ECO:0000313" key="4">
    <source>
        <dbReference type="Proteomes" id="UP000076871"/>
    </source>
</evidence>
<evidence type="ECO:0000313" key="3">
    <source>
        <dbReference type="EMBL" id="KZT11505.1"/>
    </source>
</evidence>
<reference evidence="3 4" key="1">
    <citation type="journal article" date="2016" name="Mol. Biol. Evol.">
        <title>Comparative Genomics of Early-Diverging Mushroom-Forming Fungi Provides Insights into the Origins of Lignocellulose Decay Capabilities.</title>
        <authorList>
            <person name="Nagy L.G."/>
            <person name="Riley R."/>
            <person name="Tritt A."/>
            <person name="Adam C."/>
            <person name="Daum C."/>
            <person name="Floudas D."/>
            <person name="Sun H."/>
            <person name="Yadav J.S."/>
            <person name="Pangilinan J."/>
            <person name="Larsson K.H."/>
            <person name="Matsuura K."/>
            <person name="Barry K."/>
            <person name="Labutti K."/>
            <person name="Kuo R."/>
            <person name="Ohm R.A."/>
            <person name="Bhattacharya S.S."/>
            <person name="Shirouzu T."/>
            <person name="Yoshinaga Y."/>
            <person name="Martin F.M."/>
            <person name="Grigoriev I.V."/>
            <person name="Hibbett D.S."/>
        </authorList>
    </citation>
    <scope>NUCLEOTIDE SEQUENCE [LARGE SCALE GENOMIC DNA]</scope>
    <source>
        <strain evidence="3 4">93-53</strain>
    </source>
</reference>
<dbReference type="PANTHER" id="PTHR14379">
    <property type="entry name" value="LIMKAIN B LKAP"/>
    <property type="match status" value="1"/>
</dbReference>
<dbReference type="GO" id="GO:0004540">
    <property type="term" value="F:RNA nuclease activity"/>
    <property type="evidence" value="ECO:0007669"/>
    <property type="project" value="InterPro"/>
</dbReference>
<feature type="compositionally biased region" description="Low complexity" evidence="1">
    <location>
        <begin position="260"/>
        <end position="272"/>
    </location>
</feature>
<dbReference type="GO" id="GO:1905762">
    <property type="term" value="F:CCR4-NOT complex binding"/>
    <property type="evidence" value="ECO:0007669"/>
    <property type="project" value="TreeGrafter"/>
</dbReference>
<feature type="region of interest" description="Disordered" evidence="1">
    <location>
        <begin position="161"/>
        <end position="213"/>
    </location>
</feature>
<feature type="region of interest" description="Disordered" evidence="1">
    <location>
        <begin position="307"/>
        <end position="338"/>
    </location>
</feature>
<evidence type="ECO:0000256" key="1">
    <source>
        <dbReference type="SAM" id="MobiDB-lite"/>
    </source>
</evidence>
<evidence type="ECO:0000259" key="2">
    <source>
        <dbReference type="Pfam" id="PF01936"/>
    </source>
</evidence>
<dbReference type="InterPro" id="IPR024768">
    <property type="entry name" value="Marf1"/>
</dbReference>